<dbReference type="Gene3D" id="2.60.40.1290">
    <property type="match status" value="1"/>
</dbReference>
<dbReference type="Pfam" id="PF13088">
    <property type="entry name" value="BNR_2"/>
    <property type="match status" value="1"/>
</dbReference>
<dbReference type="SMART" id="SM00560">
    <property type="entry name" value="LamGL"/>
    <property type="match status" value="1"/>
</dbReference>
<dbReference type="Gene3D" id="2.120.10.10">
    <property type="match status" value="1"/>
</dbReference>
<protein>
    <recommendedName>
        <fullName evidence="3">Dockerin domain-containing protein</fullName>
    </recommendedName>
</protein>
<keyword evidence="1" id="KW-0732">Signal</keyword>
<dbReference type="InterPro" id="IPR036439">
    <property type="entry name" value="Dockerin_dom_sf"/>
</dbReference>
<feature type="domain" description="Dockerin" evidence="3">
    <location>
        <begin position="736"/>
        <end position="795"/>
    </location>
</feature>
<organism evidence="4">
    <name type="scientific">marine metagenome</name>
    <dbReference type="NCBI Taxonomy" id="408172"/>
    <lineage>
        <taxon>unclassified sequences</taxon>
        <taxon>metagenomes</taxon>
        <taxon>ecological metagenomes</taxon>
    </lineage>
</organism>
<evidence type="ECO:0000256" key="2">
    <source>
        <dbReference type="ARBA" id="ARBA00023157"/>
    </source>
</evidence>
<proteinExistence type="predicted"/>
<dbReference type="GO" id="GO:0004308">
    <property type="term" value="F:exo-alpha-sialidase activity"/>
    <property type="evidence" value="ECO:0007669"/>
    <property type="project" value="InterPro"/>
</dbReference>
<sequence>MLKNKAIIKIIIAGFCFCKSYGQINSYLQLDGSSGYVIVQDHDDLDINTGEDFTITCWVRSGDVSNYHRFIHKRMPNAGTGYELMNNLTGHFANNLENVQNVHVGSPNWSETILLDGNWHHTAMVVNTVDHTNKLYIDGIIQNNCTATHSAIGTTSFANAIDLYFGFDTNLNNYFPGDIDEIRFWSTALTPEELEYDMADTVSGMEPDLLASWDFENVTDQIAPDISGNGHNGSLVGGAFIVNPDSSSTYVATTISQTTLPTGRGSQNARVMLVNVVMSSTRSILTEFDLTLGGTNPNNVENVDVFFTGNNSRLDTTYLFGSAAPATGVFSISGSQPLDHGNNHFWITYDISPNAVEGESIDATCETVTIGGNIEVPTQTSVEGERVILLGHKILYSAGDYNSAAYRIPAICTAIDGSLIVAADARIDNNTDLPGNIDITVRRSTDNGDTWLDPVIIADFGNYGASDPALVVDRNSGDIICLYASHVGLFQSTPANRIRVQLSRSSDHGLTWDTPVEITDQVYATGWYAAWVASGSAHQLANGRIVAAIGVRYSASSAIANHMIYSDDGGVNWNYISDVASYNGNEAKIVELNNGDLMMNIRSQNYRKIVVSDTDGEMWGTPYYETELIDPFCNADFIRYTSTLNGFNRNRILFSNPKHSSSRVNLHVFVSVDEADTWPYSKQIYSGNAAYSSLTILEDGSIGIFYENGEYESYQLSFARFSLNWLSNGDDQYLDPDIIVGDINFDGKANISDLLGIIELMLDNEYLYLADLNNDGIVNLSDAIIIVDIILGTDT</sequence>
<dbReference type="CDD" id="cd15482">
    <property type="entry name" value="Sialidase_non-viral"/>
    <property type="match status" value="1"/>
</dbReference>
<dbReference type="Pfam" id="PF14873">
    <property type="entry name" value="BNR_assoc_N"/>
    <property type="match status" value="1"/>
</dbReference>
<dbReference type="PANTHER" id="PTHR10628">
    <property type="entry name" value="SIALIDASE"/>
    <property type="match status" value="1"/>
</dbReference>
<dbReference type="InterPro" id="IPR011040">
    <property type="entry name" value="Sialidase"/>
</dbReference>
<dbReference type="SUPFAM" id="SSF50939">
    <property type="entry name" value="Sialidases"/>
    <property type="match status" value="1"/>
</dbReference>
<dbReference type="GO" id="GO:0006689">
    <property type="term" value="P:ganglioside catabolic process"/>
    <property type="evidence" value="ECO:0007669"/>
    <property type="project" value="TreeGrafter"/>
</dbReference>
<dbReference type="PROSITE" id="PS51766">
    <property type="entry name" value="DOCKERIN"/>
    <property type="match status" value="1"/>
</dbReference>
<name>A0A381SYJ5_9ZZZZ</name>
<dbReference type="InterPro" id="IPR029456">
    <property type="entry name" value="Sialidase_N"/>
</dbReference>
<dbReference type="EMBL" id="UINC01003675">
    <property type="protein sequence ID" value="SVA08341.1"/>
    <property type="molecule type" value="Genomic_DNA"/>
</dbReference>
<dbReference type="InterPro" id="IPR036278">
    <property type="entry name" value="Sialidase_sf"/>
</dbReference>
<dbReference type="SUPFAM" id="SSF49899">
    <property type="entry name" value="Concanavalin A-like lectins/glucanases"/>
    <property type="match status" value="1"/>
</dbReference>
<dbReference type="PANTHER" id="PTHR10628:SF30">
    <property type="entry name" value="EXO-ALPHA-SIALIDASE"/>
    <property type="match status" value="1"/>
</dbReference>
<keyword evidence="2" id="KW-1015">Disulfide bond</keyword>
<dbReference type="GO" id="GO:0009313">
    <property type="term" value="P:oligosaccharide catabolic process"/>
    <property type="evidence" value="ECO:0007669"/>
    <property type="project" value="TreeGrafter"/>
</dbReference>
<dbReference type="Pfam" id="PF13385">
    <property type="entry name" value="Laminin_G_3"/>
    <property type="match status" value="1"/>
</dbReference>
<dbReference type="CDD" id="cd14256">
    <property type="entry name" value="Dockerin_I"/>
    <property type="match status" value="1"/>
</dbReference>
<dbReference type="Gene3D" id="1.10.1330.10">
    <property type="entry name" value="Dockerin domain"/>
    <property type="match status" value="1"/>
</dbReference>
<dbReference type="AlphaFoldDB" id="A0A381SYJ5"/>
<dbReference type="Gene3D" id="2.60.120.200">
    <property type="match status" value="1"/>
</dbReference>
<dbReference type="InterPro" id="IPR006558">
    <property type="entry name" value="LamG-like"/>
</dbReference>
<dbReference type="InterPro" id="IPR013320">
    <property type="entry name" value="ConA-like_dom_sf"/>
</dbReference>
<gene>
    <name evidence="4" type="ORF">METZ01_LOCUS61195</name>
</gene>
<accession>A0A381SYJ5</accession>
<evidence type="ECO:0000259" key="3">
    <source>
        <dbReference type="PROSITE" id="PS51766"/>
    </source>
</evidence>
<evidence type="ECO:0000313" key="4">
    <source>
        <dbReference type="EMBL" id="SVA08341.1"/>
    </source>
</evidence>
<dbReference type="GO" id="GO:0016020">
    <property type="term" value="C:membrane"/>
    <property type="evidence" value="ECO:0007669"/>
    <property type="project" value="TreeGrafter"/>
</dbReference>
<dbReference type="GO" id="GO:0005737">
    <property type="term" value="C:cytoplasm"/>
    <property type="evidence" value="ECO:0007669"/>
    <property type="project" value="TreeGrafter"/>
</dbReference>
<dbReference type="InterPro" id="IPR026856">
    <property type="entry name" value="Sialidase_fam"/>
</dbReference>
<dbReference type="GO" id="GO:0000272">
    <property type="term" value="P:polysaccharide catabolic process"/>
    <property type="evidence" value="ECO:0007669"/>
    <property type="project" value="InterPro"/>
</dbReference>
<reference evidence="4" key="1">
    <citation type="submission" date="2018-05" db="EMBL/GenBank/DDBJ databases">
        <authorList>
            <person name="Lanie J.A."/>
            <person name="Ng W.-L."/>
            <person name="Kazmierczak K.M."/>
            <person name="Andrzejewski T.M."/>
            <person name="Davidsen T.M."/>
            <person name="Wayne K.J."/>
            <person name="Tettelin H."/>
            <person name="Glass J.I."/>
            <person name="Rusch D."/>
            <person name="Podicherti R."/>
            <person name="Tsui H.-C.T."/>
            <person name="Winkler M.E."/>
        </authorList>
    </citation>
    <scope>NUCLEOTIDE SEQUENCE</scope>
</reference>
<evidence type="ECO:0000256" key="1">
    <source>
        <dbReference type="ARBA" id="ARBA00022729"/>
    </source>
</evidence>
<dbReference type="InterPro" id="IPR016134">
    <property type="entry name" value="Dockerin_dom"/>
</dbReference>
<dbReference type="SUPFAM" id="SSF63446">
    <property type="entry name" value="Type I dockerin domain"/>
    <property type="match status" value="1"/>
</dbReference>